<sequence length="106" mass="11273">MIVILVDLVVGAIVVGWLAIAIAQNIGRIFGYWLVPALLSIYFGAALLFVAPAPPDASFQTVYQMLAGASLGAIPVPLCFMILGAVFLASGAGLRNWRTSWTSRNH</sequence>
<feature type="transmembrane region" description="Helical" evidence="1">
    <location>
        <begin position="30"/>
        <end position="51"/>
    </location>
</feature>
<evidence type="ECO:0000256" key="1">
    <source>
        <dbReference type="SAM" id="Phobius"/>
    </source>
</evidence>
<organism evidence="2 3">
    <name type="scientific">Burkholderia gladioli</name>
    <name type="common">Pseudomonas marginata</name>
    <name type="synonym">Phytomonas marginata</name>
    <dbReference type="NCBI Taxonomy" id="28095"/>
    <lineage>
        <taxon>Bacteria</taxon>
        <taxon>Pseudomonadati</taxon>
        <taxon>Pseudomonadota</taxon>
        <taxon>Betaproteobacteria</taxon>
        <taxon>Burkholderiales</taxon>
        <taxon>Burkholderiaceae</taxon>
        <taxon>Burkholderia</taxon>
    </lineage>
</organism>
<dbReference type="Proteomes" id="UP000029590">
    <property type="component" value="Unassembled WGS sequence"/>
</dbReference>
<proteinExistence type="predicted"/>
<comment type="caution">
    <text evidence="2">The sequence shown here is derived from an EMBL/GenBank/DDBJ whole genome shotgun (WGS) entry which is preliminary data.</text>
</comment>
<keyword evidence="1" id="KW-1133">Transmembrane helix</keyword>
<keyword evidence="1" id="KW-0812">Transmembrane</keyword>
<dbReference type="RefSeq" id="WP_144417600.1">
    <property type="nucleotide sequence ID" value="NZ_CADEVY010000012.1"/>
</dbReference>
<gene>
    <name evidence="2" type="ORF">DM48_8093</name>
</gene>
<evidence type="ECO:0000313" key="3">
    <source>
        <dbReference type="Proteomes" id="UP000029590"/>
    </source>
</evidence>
<name>A0AAW3FCJ1_BURGA</name>
<dbReference type="KEGG" id="bgo:BM43_7401"/>
<protein>
    <submittedName>
        <fullName evidence="2">Membrane protein</fullName>
    </submittedName>
</protein>
<evidence type="ECO:0000313" key="2">
    <source>
        <dbReference type="EMBL" id="KGC19977.1"/>
    </source>
</evidence>
<feature type="transmembrane region" description="Helical" evidence="1">
    <location>
        <begin position="71"/>
        <end position="94"/>
    </location>
</feature>
<reference evidence="2 3" key="1">
    <citation type="submission" date="2014-04" db="EMBL/GenBank/DDBJ databases">
        <authorList>
            <person name="Bishop-Lilly K.A."/>
            <person name="Broomall S.M."/>
            <person name="Chain P.S."/>
            <person name="Chertkov O."/>
            <person name="Coyne S.R."/>
            <person name="Daligault H.E."/>
            <person name="Davenport K.W."/>
            <person name="Erkkila T."/>
            <person name="Frey K.G."/>
            <person name="Gibbons H.S."/>
            <person name="Gu W."/>
            <person name="Jaissle J."/>
            <person name="Johnson S.L."/>
            <person name="Koroleva G.I."/>
            <person name="Ladner J.T."/>
            <person name="Lo C.-C."/>
            <person name="Minogue T.D."/>
            <person name="Munk C."/>
            <person name="Palacios G.F."/>
            <person name="Redden C.L."/>
            <person name="Rosenzweig C.N."/>
            <person name="Scholz M.B."/>
            <person name="Teshima H."/>
            <person name="Xu Y."/>
        </authorList>
    </citation>
    <scope>NUCLEOTIDE SEQUENCE [LARGE SCALE GENOMIC DNA]</scope>
    <source>
        <strain evidence="3">gladioli</strain>
    </source>
</reference>
<accession>A0AAW3FCJ1</accession>
<dbReference type="EMBL" id="JPGG01000014">
    <property type="protein sequence ID" value="KGC19977.1"/>
    <property type="molecule type" value="Genomic_DNA"/>
</dbReference>
<feature type="transmembrane region" description="Helical" evidence="1">
    <location>
        <begin position="6"/>
        <end position="23"/>
    </location>
</feature>
<keyword evidence="1" id="KW-0472">Membrane</keyword>
<dbReference type="AlphaFoldDB" id="A0AAW3FCJ1"/>